<dbReference type="CDD" id="cd00293">
    <property type="entry name" value="USP-like"/>
    <property type="match status" value="1"/>
</dbReference>
<dbReference type="EMBL" id="FNCZ01000001">
    <property type="protein sequence ID" value="SDG62767.1"/>
    <property type="molecule type" value="Genomic_DNA"/>
</dbReference>
<dbReference type="Proteomes" id="UP000199492">
    <property type="component" value="Unassembled WGS sequence"/>
</dbReference>
<feature type="domain" description="UspA" evidence="2">
    <location>
        <begin position="1"/>
        <end position="145"/>
    </location>
</feature>
<dbReference type="Gene3D" id="3.40.50.12370">
    <property type="match status" value="1"/>
</dbReference>
<dbReference type="OrthoDB" id="9788959at2"/>
<reference evidence="4" key="1">
    <citation type="submission" date="2016-10" db="EMBL/GenBank/DDBJ databases">
        <authorList>
            <person name="Varghese N."/>
            <person name="Submissions S."/>
        </authorList>
    </citation>
    <scope>NUCLEOTIDE SEQUENCE [LARGE SCALE GENOMIC DNA]</scope>
    <source>
        <strain evidence="4">DSM 15363</strain>
    </source>
</reference>
<proteinExistence type="inferred from homology"/>
<dbReference type="SUPFAM" id="SSF52402">
    <property type="entry name" value="Adenine nucleotide alpha hydrolases-like"/>
    <property type="match status" value="1"/>
</dbReference>
<dbReference type="PANTHER" id="PTHR46268">
    <property type="entry name" value="STRESS RESPONSE PROTEIN NHAX"/>
    <property type="match status" value="1"/>
</dbReference>
<evidence type="ECO:0000313" key="3">
    <source>
        <dbReference type="EMBL" id="SDG62767.1"/>
    </source>
</evidence>
<dbReference type="PRINTS" id="PR01438">
    <property type="entry name" value="UNVRSLSTRESS"/>
</dbReference>
<evidence type="ECO:0000313" key="4">
    <source>
        <dbReference type="Proteomes" id="UP000199492"/>
    </source>
</evidence>
<comment type="similarity">
    <text evidence="1">Belongs to the universal stress protein A family.</text>
</comment>
<dbReference type="InterPro" id="IPR006015">
    <property type="entry name" value="Universal_stress_UspA"/>
</dbReference>
<dbReference type="Pfam" id="PF00582">
    <property type="entry name" value="Usp"/>
    <property type="match status" value="1"/>
</dbReference>
<dbReference type="InterPro" id="IPR006016">
    <property type="entry name" value="UspA"/>
</dbReference>
<protein>
    <submittedName>
        <fullName evidence="3">Nucleotide-binding universal stress protein, UspA family</fullName>
    </submittedName>
</protein>
<name>A0A1G7VSU4_9FLAO</name>
<dbReference type="RefSeq" id="WP_092465656.1">
    <property type="nucleotide sequence ID" value="NZ_FNCZ01000001.1"/>
</dbReference>
<evidence type="ECO:0000256" key="1">
    <source>
        <dbReference type="ARBA" id="ARBA00008791"/>
    </source>
</evidence>
<dbReference type="STRING" id="262004.SAMN04489796_101125"/>
<accession>A0A1G7VSU4</accession>
<evidence type="ECO:0000259" key="2">
    <source>
        <dbReference type="Pfam" id="PF00582"/>
    </source>
</evidence>
<sequence>MKKILLLTDFSKNAENAMAYAMRFFESRKCTYYVMYVHKVGGYVTDDLLMSPKNSIHDSITEKPNKKLNVLIEKLKNENKTKDYHFEIIIDYDVFTDAVNQVVNKFSIDFVVIGSNGASNIKEVIFGSNTINVIEKVKCKTLVIPSNYKFLPVKEFLVSLNNHCKLNNNLREDIMDFIEDFDLKLHVLRVTSEKDTSQIALGDKERLSLLESKYFLIEDVPVDYAVSSYLQTNTIDITAFIAQDKSLLERLFSTSPSKVLKSRMKLPLLVLHSH</sequence>
<gene>
    <name evidence="3" type="ORF">SAMN04489796_101125</name>
</gene>
<keyword evidence="4" id="KW-1185">Reference proteome</keyword>
<dbReference type="PANTHER" id="PTHR46268:SF6">
    <property type="entry name" value="UNIVERSAL STRESS PROTEIN UP12"/>
    <property type="match status" value="1"/>
</dbReference>
<organism evidence="3 4">
    <name type="scientific">Winogradskyella thalassocola</name>
    <dbReference type="NCBI Taxonomy" id="262004"/>
    <lineage>
        <taxon>Bacteria</taxon>
        <taxon>Pseudomonadati</taxon>
        <taxon>Bacteroidota</taxon>
        <taxon>Flavobacteriia</taxon>
        <taxon>Flavobacteriales</taxon>
        <taxon>Flavobacteriaceae</taxon>
        <taxon>Winogradskyella</taxon>
    </lineage>
</organism>
<dbReference type="AlphaFoldDB" id="A0A1G7VSU4"/>